<dbReference type="RefSeq" id="WP_043610395.1">
    <property type="nucleotide sequence ID" value="NZ_AXCY01000190.1"/>
</dbReference>
<reference evidence="1 2" key="2">
    <citation type="journal article" date="2015" name="Stand. Genomic Sci.">
        <title>Draft genome sequence of Cellulomonas carbonis T26(T) and comparative analysis of six Cellulomonas genomes.</title>
        <authorList>
            <person name="Zhuang W."/>
            <person name="Zhang S."/>
            <person name="Xia X."/>
            <person name="Wang G."/>
        </authorList>
    </citation>
    <scope>NUCLEOTIDE SEQUENCE [LARGE SCALE GENOMIC DNA]</scope>
    <source>
        <strain evidence="1 2">T26</strain>
    </source>
</reference>
<comment type="caution">
    <text evidence="1">The sequence shown here is derived from an EMBL/GenBank/DDBJ whole genome shotgun (WGS) entry which is preliminary data.</text>
</comment>
<reference evidence="1 2" key="1">
    <citation type="submission" date="2013-08" db="EMBL/GenBank/DDBJ databases">
        <title>Genome sequencing of Cellulomonas carbonis T26.</title>
        <authorList>
            <person name="Chen F."/>
            <person name="Li Y."/>
            <person name="Wang G."/>
        </authorList>
    </citation>
    <scope>NUCLEOTIDE SEQUENCE [LARGE SCALE GENOMIC DNA]</scope>
    <source>
        <strain evidence="1 2">T26</strain>
    </source>
</reference>
<dbReference type="Proteomes" id="UP000029839">
    <property type="component" value="Unassembled WGS sequence"/>
</dbReference>
<evidence type="ECO:0000313" key="2">
    <source>
        <dbReference type="Proteomes" id="UP000029839"/>
    </source>
</evidence>
<gene>
    <name evidence="1" type="ORF">N868_08005</name>
</gene>
<dbReference type="EMBL" id="AXCY01000190">
    <property type="protein sequence ID" value="KGM08603.1"/>
    <property type="molecule type" value="Genomic_DNA"/>
</dbReference>
<organism evidence="1 2">
    <name type="scientific">Cellulomonas carbonis T26</name>
    <dbReference type="NCBI Taxonomy" id="947969"/>
    <lineage>
        <taxon>Bacteria</taxon>
        <taxon>Bacillati</taxon>
        <taxon>Actinomycetota</taxon>
        <taxon>Actinomycetes</taxon>
        <taxon>Micrococcales</taxon>
        <taxon>Cellulomonadaceae</taxon>
        <taxon>Cellulomonas</taxon>
    </lineage>
</organism>
<dbReference type="AlphaFoldDB" id="A0A0A0BJB3"/>
<accession>A0A0A0BJB3</accession>
<proteinExistence type="predicted"/>
<dbReference type="OrthoDB" id="9852122at2"/>
<keyword evidence="2" id="KW-1185">Reference proteome</keyword>
<evidence type="ECO:0000313" key="1">
    <source>
        <dbReference type="EMBL" id="KGM08603.1"/>
    </source>
</evidence>
<protein>
    <submittedName>
        <fullName evidence="1">Uncharacterized protein</fullName>
    </submittedName>
</protein>
<name>A0A0A0BJB3_9CELL</name>
<sequence>MPHDEAAWRAALPHRSGDAFTAAVVRLEAAGVTPSLAESVLGDLGEGLWTGSVDGVLGDAAARAVVLGELAAFLAAAVERTAHLRRTALEELATVRSLSDIARQLGVSPQAVHKTLRVRPDPAASRPLLAFAPEDS</sequence>